<sequence>MASRLVFTTLIATLGFTVAQAGDHGYKHSHAGSEQARTNGDVTFGQPADAHHAERKLALELTSAGKLNGKAAGVEENEVLGFDLKNSSKQPIAFVVGDKAAIEEFASLYRNNADSASKDFHAVQIAAGQSQKFGWKFSTFRTSTVSAAFVGMDGTIQDHMLTFSVHTNRNRN</sequence>
<evidence type="ECO:0000256" key="1">
    <source>
        <dbReference type="SAM" id="SignalP"/>
    </source>
</evidence>
<protein>
    <submittedName>
        <fullName evidence="2">Uncharacterized protein</fullName>
    </submittedName>
</protein>
<organism evidence="2 3">
    <name type="scientific">Chitinimonas prasina</name>
    <dbReference type="NCBI Taxonomy" id="1434937"/>
    <lineage>
        <taxon>Bacteria</taxon>
        <taxon>Pseudomonadati</taxon>
        <taxon>Pseudomonadota</taxon>
        <taxon>Betaproteobacteria</taxon>
        <taxon>Neisseriales</taxon>
        <taxon>Chitinibacteraceae</taxon>
        <taxon>Chitinimonas</taxon>
    </lineage>
</organism>
<proteinExistence type="predicted"/>
<feature type="chain" id="PRO_5047283266" evidence="1">
    <location>
        <begin position="22"/>
        <end position="172"/>
    </location>
</feature>
<name>A0ABQ5YIU6_9NEIS</name>
<feature type="signal peptide" evidence="1">
    <location>
        <begin position="1"/>
        <end position="21"/>
    </location>
</feature>
<dbReference type="EMBL" id="BSOG01000002">
    <property type="protein sequence ID" value="GLR12884.1"/>
    <property type="molecule type" value="Genomic_DNA"/>
</dbReference>
<keyword evidence="1" id="KW-0732">Signal</keyword>
<dbReference type="Proteomes" id="UP001156706">
    <property type="component" value="Unassembled WGS sequence"/>
</dbReference>
<accession>A0ABQ5YIU6</accession>
<keyword evidence="3" id="KW-1185">Reference proteome</keyword>
<reference evidence="3" key="1">
    <citation type="journal article" date="2019" name="Int. J. Syst. Evol. Microbiol.">
        <title>The Global Catalogue of Microorganisms (GCM) 10K type strain sequencing project: providing services to taxonomists for standard genome sequencing and annotation.</title>
        <authorList>
            <consortium name="The Broad Institute Genomics Platform"/>
            <consortium name="The Broad Institute Genome Sequencing Center for Infectious Disease"/>
            <person name="Wu L."/>
            <person name="Ma J."/>
        </authorList>
    </citation>
    <scope>NUCLEOTIDE SEQUENCE [LARGE SCALE GENOMIC DNA]</scope>
    <source>
        <strain evidence="3">NBRC 110044</strain>
    </source>
</reference>
<dbReference type="RefSeq" id="WP_284196014.1">
    <property type="nucleotide sequence ID" value="NZ_BSOG01000002.1"/>
</dbReference>
<gene>
    <name evidence="2" type="ORF">GCM10007907_16740</name>
</gene>
<evidence type="ECO:0000313" key="3">
    <source>
        <dbReference type="Proteomes" id="UP001156706"/>
    </source>
</evidence>
<comment type="caution">
    <text evidence="2">The sequence shown here is derived from an EMBL/GenBank/DDBJ whole genome shotgun (WGS) entry which is preliminary data.</text>
</comment>
<evidence type="ECO:0000313" key="2">
    <source>
        <dbReference type="EMBL" id="GLR12884.1"/>
    </source>
</evidence>